<feature type="compositionally biased region" description="Low complexity" evidence="2">
    <location>
        <begin position="1188"/>
        <end position="1197"/>
    </location>
</feature>
<name>A0A812VUH8_9DINO</name>
<feature type="non-terminal residue" evidence="4">
    <location>
        <position position="1"/>
    </location>
</feature>
<dbReference type="InterPro" id="IPR036875">
    <property type="entry name" value="Znf_CCHC_sf"/>
</dbReference>
<dbReference type="OrthoDB" id="415450at2759"/>
<feature type="region of interest" description="Disordered" evidence="2">
    <location>
        <begin position="1147"/>
        <end position="1205"/>
    </location>
</feature>
<dbReference type="SUPFAM" id="SSF57756">
    <property type="entry name" value="Retrovirus zinc finger-like domains"/>
    <property type="match status" value="1"/>
</dbReference>
<feature type="region of interest" description="Disordered" evidence="2">
    <location>
        <begin position="254"/>
        <end position="295"/>
    </location>
</feature>
<organism evidence="4 5">
    <name type="scientific">Symbiodinium necroappetens</name>
    <dbReference type="NCBI Taxonomy" id="1628268"/>
    <lineage>
        <taxon>Eukaryota</taxon>
        <taxon>Sar</taxon>
        <taxon>Alveolata</taxon>
        <taxon>Dinophyceae</taxon>
        <taxon>Suessiales</taxon>
        <taxon>Symbiodiniaceae</taxon>
        <taxon>Symbiodinium</taxon>
    </lineage>
</organism>
<keyword evidence="1" id="KW-0862">Zinc</keyword>
<feature type="region of interest" description="Disordered" evidence="2">
    <location>
        <begin position="646"/>
        <end position="674"/>
    </location>
</feature>
<evidence type="ECO:0000256" key="1">
    <source>
        <dbReference type="PROSITE-ProRule" id="PRU00047"/>
    </source>
</evidence>
<gene>
    <name evidence="4" type="primary">ABHD17A</name>
    <name evidence="4" type="ORF">SNEC2469_LOCUS18369</name>
</gene>
<dbReference type="InterPro" id="IPR001878">
    <property type="entry name" value="Znf_CCHC"/>
</dbReference>
<evidence type="ECO:0000259" key="3">
    <source>
        <dbReference type="PROSITE" id="PS50158"/>
    </source>
</evidence>
<evidence type="ECO:0000256" key="2">
    <source>
        <dbReference type="SAM" id="MobiDB-lite"/>
    </source>
</evidence>
<evidence type="ECO:0000313" key="5">
    <source>
        <dbReference type="Proteomes" id="UP000601435"/>
    </source>
</evidence>
<comment type="caution">
    <text evidence="4">The sequence shown here is derived from an EMBL/GenBank/DDBJ whole genome shotgun (WGS) entry which is preliminary data.</text>
</comment>
<reference evidence="4" key="1">
    <citation type="submission" date="2021-02" db="EMBL/GenBank/DDBJ databases">
        <authorList>
            <person name="Dougan E. K."/>
            <person name="Rhodes N."/>
            <person name="Thang M."/>
            <person name="Chan C."/>
        </authorList>
    </citation>
    <scope>NUCLEOTIDE SEQUENCE</scope>
</reference>
<dbReference type="Proteomes" id="UP000601435">
    <property type="component" value="Unassembled WGS sequence"/>
</dbReference>
<dbReference type="GO" id="GO:0008270">
    <property type="term" value="F:zinc ion binding"/>
    <property type="evidence" value="ECO:0007669"/>
    <property type="project" value="UniProtKB-KW"/>
</dbReference>
<dbReference type="GO" id="GO:0003676">
    <property type="term" value="F:nucleic acid binding"/>
    <property type="evidence" value="ECO:0007669"/>
    <property type="project" value="InterPro"/>
</dbReference>
<dbReference type="PROSITE" id="PS50158">
    <property type="entry name" value="ZF_CCHC"/>
    <property type="match status" value="1"/>
</dbReference>
<keyword evidence="5" id="KW-1185">Reference proteome</keyword>
<sequence length="1659" mass="182188">EKLRVPLAETHEVLSITACPQMLGWPVRRTRVFSAGVNRSSMVWLGPTDPDELQRHFESFFKCTMNVTADCFLVASDSEIHAEQRRLAKLRGHCVSADSSAVLMPKHQVYAPGQLLRFQGYDEKRPTGSSTWFADLEQAPGRGASTPGVILPSMLTHGTIHAWTPDRVVTSPELFLGHGFNFYPSATECESTCAIAPFLRKLPVKDQKVFLGNGWHLPTMATWVFYVLCHCCKIDRGQGFNIQAEKNFLQRGGTSMLDDDEEEHEEGHASGVPDGAKPPASKAPSKRKREAGSRGVKQAEAGKTCFVKSCEDDKLVGKKWCCRHNRLYDNLWTQAKKSNETAAVQQAMSTPEGADHALSDFERDNPPHAKYARKSIIQWGQFKRVHVVSQCTRTRNGCKPYEWKQWLKRCEQKMGWAAADAKRLWNQYTQEIDKDHEGLNGAIRLWIPTIEATHNDTDRSRTFAFEDEKKRKRLEKLARGPAFEAHKATMVHKLKEKMKGLDNLMATVGGKIQEAHAEMANDKQDAVKLSYLKAMEAGTALLEVWKTEVELPACEGKPEELKDLPEVVARAQTAFCDKCELLKDLVQPVNSKATCFTRAALGWFRSISEKTTCIFLLERIATEMKDHAAVIDQFARGLQKVATDAKNFQSQQKRKAQQDEAKKKREEEKKAASEATALAKAAAKKVKSGSKGGHEIFRVPADKWGQMTELSSLESIGNHIDEPWVLRSSSAVETWKTLDVVAVRLSEFASLYKKGAGFKAEQRAQAIIAAKQGKEETSSLFAKFIPSDKMLDIEAVPGETDFMANVWHFGYALEAVDSPMSVPGAEEFGQDAEMASQLPQAAMGSQAAQAAQAANASGGASPGGATQAEQQLVMILASLQQNQQAILQMMRDQSDQRAQAQSSLESLRGKDLTKVLNAPSPFEAKTRDEELARWANWSWGLESWIITLDHGFAAGIDLIKAQGSNEIKMSSLSLKDQERSQLMFGILSGLLHERGKRLLRSIPDRNGYEAYRSLLVDLLPGSRSRMLALLQMINQWPSFDHKQGYSQQMMKLEAAFNEYDSQSSTPLSEDIKIACLLRCVTGQLKQHLNVAVTEKTRYADLRSLVLRWDNAQTRWDTAVAATYSLGDGRGAAGFQPMDVDAIGALSYKGKNKGKDPKGKNKGKDYNKGKGKDAKGKHQQYPKGKDQGKGWNNQQQNKGKNKGKGNVKNDSEVCLYCGKRGHWKRDCYKYKSDMAKGIKQVASGDDATTVNDSASVAASASTVAPSHSASNAQAPRRIQMISRFDHSDLDLTDLTEIDDYADADADSAEECVLGFGGVLRAVQAAGCLHASAEFFDLAVDDDESGSSSEAWSITLEYSAFDLDSECLCAICARKDDAFDDFKAGSVDEALPTSVHESSSARVIPMSVHESSSAHVIPMSVRESSSAHVIPTSVRESSSAHEIPVSVHESSHSAHVISSTMSVHEGSAQSVGDAVADAAVPVNSNNRAHVIPMSAQSSSAHVIPMSVQSSSAHEIPLSVRAVSKAPKTLDIILDSGADCSALPMCFGHVGVEDCEAMKGLYVDAQGNPLRTAGVRIAEVQVGQLRFKERFVISDVTMPLISLGKLYRAGWYVLPDDGGLKLTNGRQGEAVCFKKQSCVTGQCTFFFARWDLESFGASIVRA</sequence>
<evidence type="ECO:0000313" key="4">
    <source>
        <dbReference type="EMBL" id="CAE7649672.1"/>
    </source>
</evidence>
<dbReference type="Gene3D" id="4.10.60.10">
    <property type="entry name" value="Zinc finger, CCHC-type"/>
    <property type="match status" value="1"/>
</dbReference>
<accession>A0A812VUH8</accession>
<feature type="compositionally biased region" description="Basic and acidic residues" evidence="2">
    <location>
        <begin position="1152"/>
        <end position="1175"/>
    </location>
</feature>
<proteinExistence type="predicted"/>
<keyword evidence="1" id="KW-0863">Zinc-finger</keyword>
<dbReference type="SMART" id="SM00343">
    <property type="entry name" value="ZnF_C2HC"/>
    <property type="match status" value="1"/>
</dbReference>
<feature type="domain" description="CCHC-type" evidence="3">
    <location>
        <begin position="1213"/>
        <end position="1226"/>
    </location>
</feature>
<protein>
    <submittedName>
        <fullName evidence="4">ABHD17A protein</fullName>
    </submittedName>
</protein>
<feature type="compositionally biased region" description="Basic and acidic residues" evidence="2">
    <location>
        <begin position="656"/>
        <end position="672"/>
    </location>
</feature>
<dbReference type="EMBL" id="CAJNJA010030868">
    <property type="protein sequence ID" value="CAE7649672.1"/>
    <property type="molecule type" value="Genomic_DNA"/>
</dbReference>
<keyword evidence="1" id="KW-0479">Metal-binding</keyword>